<organism evidence="4 5">
    <name type="scientific">Mucilaginibacter gossypii</name>
    <dbReference type="NCBI Taxonomy" id="551996"/>
    <lineage>
        <taxon>Bacteria</taxon>
        <taxon>Pseudomonadati</taxon>
        <taxon>Bacteroidota</taxon>
        <taxon>Sphingobacteriia</taxon>
        <taxon>Sphingobacteriales</taxon>
        <taxon>Sphingobacteriaceae</taxon>
        <taxon>Mucilaginibacter</taxon>
    </lineage>
</organism>
<dbReference type="GO" id="GO:0005576">
    <property type="term" value="C:extracellular region"/>
    <property type="evidence" value="ECO:0007669"/>
    <property type="project" value="UniProtKB-SubCell"/>
</dbReference>
<dbReference type="STRING" id="551996.SAMN05192573_12098"/>
<dbReference type="InterPro" id="IPR002509">
    <property type="entry name" value="NODB_dom"/>
</dbReference>
<dbReference type="Proteomes" id="UP000199705">
    <property type="component" value="Unassembled WGS sequence"/>
</dbReference>
<evidence type="ECO:0000256" key="1">
    <source>
        <dbReference type="ARBA" id="ARBA00004613"/>
    </source>
</evidence>
<keyword evidence="2" id="KW-0732">Signal</keyword>
<accession>A0A1G8KFQ8</accession>
<reference evidence="5" key="1">
    <citation type="submission" date="2016-10" db="EMBL/GenBank/DDBJ databases">
        <authorList>
            <person name="Varghese N."/>
            <person name="Submissions S."/>
        </authorList>
    </citation>
    <scope>NUCLEOTIDE SEQUENCE [LARGE SCALE GENOMIC DNA]</scope>
    <source>
        <strain evidence="5">Gh-67</strain>
    </source>
</reference>
<dbReference type="PANTHER" id="PTHR34216:SF3">
    <property type="entry name" value="POLY-BETA-1,6-N-ACETYL-D-GLUCOSAMINE N-DEACETYLASE"/>
    <property type="match status" value="1"/>
</dbReference>
<dbReference type="PROSITE" id="PS51677">
    <property type="entry name" value="NODB"/>
    <property type="match status" value="1"/>
</dbReference>
<evidence type="ECO:0000313" key="5">
    <source>
        <dbReference type="Proteomes" id="UP000199705"/>
    </source>
</evidence>
<dbReference type="Pfam" id="PF01522">
    <property type="entry name" value="Polysacc_deac_1"/>
    <property type="match status" value="1"/>
</dbReference>
<dbReference type="PANTHER" id="PTHR34216">
    <property type="match status" value="1"/>
</dbReference>
<dbReference type="InterPro" id="IPR051398">
    <property type="entry name" value="Polysacch_Deacetylase"/>
</dbReference>
<sequence length="189" mass="21189">MKMLADSGYQTVLPDGLLSGKLLPAKPIMLTFDDTNADQFKNGLPVLESYGFKGVFFIITGKIGTHPWFMNAAQIKQLSAEGHVIGCHTQSHTDFRHLKPVEFEPQIAASKKNLEDITGKVVDYFAFPFGYWNSKGLPELKKIGFKAAFQLDAPRDKTYPNLTMRRIIASGLWTSRDLFRNIKSGFTGR</sequence>
<dbReference type="EMBL" id="FNCG01000020">
    <property type="protein sequence ID" value="SDI42228.1"/>
    <property type="molecule type" value="Genomic_DNA"/>
</dbReference>
<protein>
    <submittedName>
        <fullName evidence="4">Polysaccharide deacetylase</fullName>
    </submittedName>
</protein>
<dbReference type="CDD" id="cd10918">
    <property type="entry name" value="CE4_NodB_like_5s_6s"/>
    <property type="match status" value="1"/>
</dbReference>
<evidence type="ECO:0000256" key="2">
    <source>
        <dbReference type="ARBA" id="ARBA00022729"/>
    </source>
</evidence>
<evidence type="ECO:0000259" key="3">
    <source>
        <dbReference type="PROSITE" id="PS51677"/>
    </source>
</evidence>
<dbReference type="SUPFAM" id="SSF88713">
    <property type="entry name" value="Glycoside hydrolase/deacetylase"/>
    <property type="match status" value="1"/>
</dbReference>
<feature type="domain" description="NodB homology" evidence="3">
    <location>
        <begin position="26"/>
        <end position="189"/>
    </location>
</feature>
<dbReference type="InterPro" id="IPR011330">
    <property type="entry name" value="Glyco_hydro/deAcase_b/a-brl"/>
</dbReference>
<dbReference type="AlphaFoldDB" id="A0A1G8KFQ8"/>
<proteinExistence type="predicted"/>
<dbReference type="GO" id="GO:0016810">
    <property type="term" value="F:hydrolase activity, acting on carbon-nitrogen (but not peptide) bonds"/>
    <property type="evidence" value="ECO:0007669"/>
    <property type="project" value="InterPro"/>
</dbReference>
<gene>
    <name evidence="4" type="ORF">SAMN05192573_12098</name>
</gene>
<dbReference type="Gene3D" id="3.20.20.370">
    <property type="entry name" value="Glycoside hydrolase/deacetylase"/>
    <property type="match status" value="1"/>
</dbReference>
<keyword evidence="5" id="KW-1185">Reference proteome</keyword>
<evidence type="ECO:0000313" key="4">
    <source>
        <dbReference type="EMBL" id="SDI42228.1"/>
    </source>
</evidence>
<dbReference type="GO" id="GO:0005975">
    <property type="term" value="P:carbohydrate metabolic process"/>
    <property type="evidence" value="ECO:0007669"/>
    <property type="project" value="InterPro"/>
</dbReference>
<comment type="subcellular location">
    <subcellularLocation>
        <location evidence="1">Secreted</location>
    </subcellularLocation>
</comment>
<name>A0A1G8KFQ8_9SPHI</name>